<dbReference type="OrthoDB" id="5428259at2759"/>
<evidence type="ECO:0000256" key="5">
    <source>
        <dbReference type="ARBA" id="ARBA00022723"/>
    </source>
</evidence>
<dbReference type="GO" id="GO:0005968">
    <property type="term" value="C:Rab-protein geranylgeranyltransferase complex"/>
    <property type="evidence" value="ECO:0007669"/>
    <property type="project" value="TreeGrafter"/>
</dbReference>
<evidence type="ECO:0000256" key="3">
    <source>
        <dbReference type="ARBA" id="ARBA00022602"/>
    </source>
</evidence>
<organism evidence="12 13">
    <name type="scientific">Heligmosomoides polygyrus</name>
    <name type="common">Parasitic roundworm</name>
    <dbReference type="NCBI Taxonomy" id="6339"/>
    <lineage>
        <taxon>Eukaryota</taxon>
        <taxon>Metazoa</taxon>
        <taxon>Ecdysozoa</taxon>
        <taxon>Nematoda</taxon>
        <taxon>Chromadorea</taxon>
        <taxon>Rhabditida</taxon>
        <taxon>Rhabditina</taxon>
        <taxon>Rhabditomorpha</taxon>
        <taxon>Strongyloidea</taxon>
        <taxon>Heligmosomidae</taxon>
        <taxon>Heligmosomoides</taxon>
    </lineage>
</organism>
<feature type="domain" description="Prenyltransferase alpha-alpha toroid" evidence="10">
    <location>
        <begin position="45"/>
        <end position="116"/>
    </location>
</feature>
<dbReference type="Gene3D" id="1.50.10.20">
    <property type="match status" value="1"/>
</dbReference>
<evidence type="ECO:0000256" key="9">
    <source>
        <dbReference type="ARBA" id="ARBA00032766"/>
    </source>
</evidence>
<dbReference type="Pfam" id="PF00432">
    <property type="entry name" value="Prenyltrans"/>
    <property type="match status" value="1"/>
</dbReference>
<dbReference type="EMBL" id="UZAH01004397">
    <property type="protein sequence ID" value="VDO26939.1"/>
    <property type="molecule type" value="Genomic_DNA"/>
</dbReference>
<evidence type="ECO:0000259" key="10">
    <source>
        <dbReference type="Pfam" id="PF00432"/>
    </source>
</evidence>
<dbReference type="PANTHER" id="PTHR11774">
    <property type="entry name" value="GERANYLGERANYL TRANSFERASE TYPE BETA SUBUNIT"/>
    <property type="match status" value="1"/>
</dbReference>
<keyword evidence="7" id="KW-0862">Zinc</keyword>
<dbReference type="Proteomes" id="UP000050761">
    <property type="component" value="Unassembled WGS sequence"/>
</dbReference>
<accession>A0A183F8Z8</accession>
<evidence type="ECO:0000256" key="6">
    <source>
        <dbReference type="ARBA" id="ARBA00022737"/>
    </source>
</evidence>
<dbReference type="InterPro" id="IPR045089">
    <property type="entry name" value="PGGT1B-like"/>
</dbReference>
<evidence type="ECO:0000256" key="8">
    <source>
        <dbReference type="ARBA" id="ARBA00030816"/>
    </source>
</evidence>
<keyword evidence="6" id="KW-0677">Repeat</keyword>
<dbReference type="PANTHER" id="PTHR11774:SF11">
    <property type="entry name" value="GERANYLGERANYL TRANSFERASE TYPE-2 SUBUNIT BETA"/>
    <property type="match status" value="1"/>
</dbReference>
<evidence type="ECO:0000313" key="11">
    <source>
        <dbReference type="EMBL" id="VDO26939.1"/>
    </source>
</evidence>
<keyword evidence="3" id="KW-0637">Prenyltransferase</keyword>
<comment type="similarity">
    <text evidence="2">Belongs to the protein prenyltransferase subunit beta family.</text>
</comment>
<evidence type="ECO:0000256" key="2">
    <source>
        <dbReference type="ARBA" id="ARBA00010497"/>
    </source>
</evidence>
<dbReference type="InterPro" id="IPR001330">
    <property type="entry name" value="Prenyltrans"/>
</dbReference>
<proteinExistence type="inferred from homology"/>
<dbReference type="GO" id="GO:0004663">
    <property type="term" value="F:Rab geranylgeranyltransferase activity"/>
    <property type="evidence" value="ECO:0007669"/>
    <property type="project" value="TreeGrafter"/>
</dbReference>
<protein>
    <recommendedName>
        <fullName evidence="8">Geranylgeranyl transferase type II subunit beta</fullName>
    </recommendedName>
    <alternativeName>
        <fullName evidence="9">Type II protein geranyl-geranyltransferase subunit beta</fullName>
    </alternativeName>
</protein>
<name>A0A183F8Z8_HELPZ</name>
<accession>A0A3P7U5W2</accession>
<evidence type="ECO:0000256" key="4">
    <source>
        <dbReference type="ARBA" id="ARBA00022679"/>
    </source>
</evidence>
<gene>
    <name evidence="11" type="ORF">HPBE_LOCUS2640</name>
</gene>
<evidence type="ECO:0000313" key="12">
    <source>
        <dbReference type="Proteomes" id="UP000050761"/>
    </source>
</evidence>
<evidence type="ECO:0000256" key="1">
    <source>
        <dbReference type="ARBA" id="ARBA00001947"/>
    </source>
</evidence>
<keyword evidence="5" id="KW-0479">Metal-binding</keyword>
<dbReference type="SUPFAM" id="SSF48239">
    <property type="entry name" value="Terpenoid cyclases/Protein prenyltransferases"/>
    <property type="match status" value="1"/>
</dbReference>
<keyword evidence="4" id="KW-0808">Transferase</keyword>
<evidence type="ECO:0000256" key="7">
    <source>
        <dbReference type="ARBA" id="ARBA00022833"/>
    </source>
</evidence>
<evidence type="ECO:0000313" key="13">
    <source>
        <dbReference type="WBParaSite" id="HPBE_0000264001-mRNA-1"/>
    </source>
</evidence>
<reference evidence="11 12" key="1">
    <citation type="submission" date="2018-11" db="EMBL/GenBank/DDBJ databases">
        <authorList>
            <consortium name="Pathogen Informatics"/>
        </authorList>
    </citation>
    <scope>NUCLEOTIDE SEQUENCE [LARGE SCALE GENOMIC DNA]</scope>
</reference>
<dbReference type="WBParaSite" id="HPBE_0000264001-mRNA-1">
    <property type="protein sequence ID" value="HPBE_0000264001-mRNA-1"/>
    <property type="gene ID" value="HPBE_0000264001"/>
</dbReference>
<comment type="cofactor">
    <cofactor evidence="1">
        <name>Zn(2+)</name>
        <dbReference type="ChEBI" id="CHEBI:29105"/>
    </cofactor>
</comment>
<dbReference type="InterPro" id="IPR008930">
    <property type="entry name" value="Terpenoid_cyclase/PrenylTrfase"/>
</dbReference>
<dbReference type="GO" id="GO:0046872">
    <property type="term" value="F:metal ion binding"/>
    <property type="evidence" value="ECO:0007669"/>
    <property type="project" value="UniProtKB-KW"/>
</dbReference>
<keyword evidence="12" id="KW-1185">Reference proteome</keyword>
<dbReference type="AlphaFoldDB" id="A0A183F8Z8"/>
<reference evidence="13" key="2">
    <citation type="submission" date="2019-09" db="UniProtKB">
        <authorList>
            <consortium name="WormBaseParasite"/>
        </authorList>
    </citation>
    <scope>IDENTIFICATION</scope>
</reference>
<sequence length="132" mass="15054">MSFAGFLDIARKDVDIPSNAPKELLTGLHADFITNYEKKKDSYADTLDRDAILDYIRQCQRADGGFAPAAHHDSHLLHTLSAVQILIMYDALDKFDLDPIAEYVRRLQNEDGSFGGDISSWLFYDRLRWALM</sequence>